<feature type="transmembrane region" description="Helical" evidence="1">
    <location>
        <begin position="64"/>
        <end position="85"/>
    </location>
</feature>
<keyword evidence="1" id="KW-0472">Membrane</keyword>
<keyword evidence="1" id="KW-0812">Transmembrane</keyword>
<name>A0A6B0UJX0_IXORI</name>
<evidence type="ECO:0000313" key="2">
    <source>
        <dbReference type="EMBL" id="MXU89950.1"/>
    </source>
</evidence>
<sequence>MFFFFLASVFFFFVFFPAFRKLFCLPTLPMLSQPRCTRIEKCVHFEGFSLLFLKCDKRRGQDLYYVRLAWARASLLFFLISHLLARGARPWNQTVSCEERKKAPLCFFLFS</sequence>
<organism evidence="2">
    <name type="scientific">Ixodes ricinus</name>
    <name type="common">Common tick</name>
    <name type="synonym">Acarus ricinus</name>
    <dbReference type="NCBI Taxonomy" id="34613"/>
    <lineage>
        <taxon>Eukaryota</taxon>
        <taxon>Metazoa</taxon>
        <taxon>Ecdysozoa</taxon>
        <taxon>Arthropoda</taxon>
        <taxon>Chelicerata</taxon>
        <taxon>Arachnida</taxon>
        <taxon>Acari</taxon>
        <taxon>Parasitiformes</taxon>
        <taxon>Ixodida</taxon>
        <taxon>Ixodoidea</taxon>
        <taxon>Ixodidae</taxon>
        <taxon>Ixodinae</taxon>
        <taxon>Ixodes</taxon>
    </lineage>
</organism>
<keyword evidence="1" id="KW-1133">Transmembrane helix</keyword>
<dbReference type="AlphaFoldDB" id="A0A6B0UJX0"/>
<accession>A0A6B0UJX0</accession>
<protein>
    <submittedName>
        <fullName evidence="2">Uncharacterized protein</fullName>
    </submittedName>
</protein>
<reference evidence="2" key="1">
    <citation type="submission" date="2019-12" db="EMBL/GenBank/DDBJ databases">
        <title>An insight into the sialome of adult female Ixodes ricinus ticks feeding for 6 days.</title>
        <authorList>
            <person name="Perner J."/>
            <person name="Ribeiro J.M.C."/>
        </authorList>
    </citation>
    <scope>NUCLEOTIDE SEQUENCE</scope>
    <source>
        <strain evidence="2">Semi-engorged</strain>
        <tissue evidence="2">Salivary glands</tissue>
    </source>
</reference>
<proteinExistence type="predicted"/>
<dbReference type="EMBL" id="GIFC01007867">
    <property type="protein sequence ID" value="MXU89950.1"/>
    <property type="molecule type" value="Transcribed_RNA"/>
</dbReference>
<evidence type="ECO:0000256" key="1">
    <source>
        <dbReference type="SAM" id="Phobius"/>
    </source>
</evidence>